<evidence type="ECO:0000313" key="2">
    <source>
        <dbReference type="Proteomes" id="UP001301012"/>
    </source>
</evidence>
<evidence type="ECO:0000313" key="1">
    <source>
        <dbReference type="EMBL" id="MDK2564479.1"/>
    </source>
</evidence>
<dbReference type="Proteomes" id="UP001301012">
    <property type="component" value="Unassembled WGS sequence"/>
</dbReference>
<proteinExistence type="predicted"/>
<organism evidence="1 2">
    <name type="scientific">Romboutsia sedimentorum</name>
    <dbReference type="NCBI Taxonomy" id="1368474"/>
    <lineage>
        <taxon>Bacteria</taxon>
        <taxon>Bacillati</taxon>
        <taxon>Bacillota</taxon>
        <taxon>Clostridia</taxon>
        <taxon>Peptostreptococcales</taxon>
        <taxon>Peptostreptococcaceae</taxon>
        <taxon>Romboutsia</taxon>
    </lineage>
</organism>
<accession>A0ABT7EC17</accession>
<protein>
    <submittedName>
        <fullName evidence="1">Uncharacterized protein</fullName>
    </submittedName>
</protein>
<name>A0ABT7EC17_9FIRM</name>
<reference evidence="1 2" key="1">
    <citation type="submission" date="2023-05" db="EMBL/GenBank/DDBJ databases">
        <title>Rombocin, a short stable natural nisin variant, displays selective antimicrobial activity against Listeria monocytogenes and employs dual mode of action to kill target bacterial strains.</title>
        <authorList>
            <person name="Wambui J."/>
            <person name="Stephan R."/>
            <person name="Kuipers O.P."/>
        </authorList>
    </citation>
    <scope>NUCLEOTIDE SEQUENCE [LARGE SCALE GENOMIC DNA]</scope>
    <source>
        <strain evidence="1 2">RC002</strain>
    </source>
</reference>
<sequence length="55" mass="6494">MIKLKYNYRTRLIVYDNATYTDRALRQNALSVVFENKGLAKENETIYLSIHSQKV</sequence>
<gene>
    <name evidence="1" type="ORF">QOZ84_13100</name>
</gene>
<dbReference type="RefSeq" id="WP_284133402.1">
    <property type="nucleotide sequence ID" value="NZ_JASKYM010000008.1"/>
</dbReference>
<dbReference type="EMBL" id="JASKYM010000008">
    <property type="protein sequence ID" value="MDK2564479.1"/>
    <property type="molecule type" value="Genomic_DNA"/>
</dbReference>
<keyword evidence="2" id="KW-1185">Reference proteome</keyword>
<comment type="caution">
    <text evidence="1">The sequence shown here is derived from an EMBL/GenBank/DDBJ whole genome shotgun (WGS) entry which is preliminary data.</text>
</comment>